<evidence type="ECO:0000256" key="1">
    <source>
        <dbReference type="ARBA" id="ARBA00004651"/>
    </source>
</evidence>
<protein>
    <recommendedName>
        <fullName evidence="3">Gastrin/cholecystokinin type B receptor</fullName>
    </recommendedName>
    <alternativeName>
        <fullName evidence="16">Cholecystokinin-2 receptor</fullName>
    </alternativeName>
</protein>
<dbReference type="PRINTS" id="PR01822">
    <property type="entry name" value="CCYSTOKININR"/>
</dbReference>
<comment type="similarity">
    <text evidence="2 17">Belongs to the G-protein coupled receptor 1 family.</text>
</comment>
<dbReference type="InterPro" id="IPR000314">
    <property type="entry name" value="Gastrin_rcpt"/>
</dbReference>
<evidence type="ECO:0000256" key="17">
    <source>
        <dbReference type="RuleBase" id="RU000688"/>
    </source>
</evidence>
<accession>A0A0N8DA49</accession>
<evidence type="ECO:0000256" key="12">
    <source>
        <dbReference type="ARBA" id="ARBA00023180"/>
    </source>
</evidence>
<evidence type="ECO:0000256" key="5">
    <source>
        <dbReference type="ARBA" id="ARBA00022692"/>
    </source>
</evidence>
<dbReference type="PROSITE" id="PS50262">
    <property type="entry name" value="G_PROTEIN_RECEP_F1_2"/>
    <property type="match status" value="1"/>
</dbReference>
<name>A0A0N8DA49_9CRUS</name>
<keyword evidence="14" id="KW-0449">Lipoprotein</keyword>
<evidence type="ECO:0000313" key="18">
    <source>
        <dbReference type="EMBL" id="JAN26735.1"/>
    </source>
</evidence>
<dbReference type="PANTHER" id="PTHR24238:SF75">
    <property type="entry name" value="CHOLECYSTOKININ-LIKE RECEPTOR AT 17D1-RELATED"/>
    <property type="match status" value="1"/>
</dbReference>
<dbReference type="GO" id="GO:0008188">
    <property type="term" value="F:neuropeptide receptor activity"/>
    <property type="evidence" value="ECO:0007669"/>
    <property type="project" value="TreeGrafter"/>
</dbReference>
<keyword evidence="12" id="KW-0325">Glycoprotein</keyword>
<dbReference type="KEGG" id="dmk:116928295"/>
<dbReference type="Pfam" id="PF00001">
    <property type="entry name" value="7tm_1"/>
    <property type="match status" value="1"/>
</dbReference>
<comment type="function">
    <text evidence="15">Receptor for gastrin and cholecystokinin. The CCK-B receptors occur throughout the central nervous system where they modulate anxiety, analgesia, arousal, and neuroleptic activity. This receptor mediates its action by association with G proteins that activate a phosphatidylinositol-calcium second messenger system.</text>
</comment>
<dbReference type="PANTHER" id="PTHR24238">
    <property type="entry name" value="G-PROTEIN COUPLED RECEPTOR"/>
    <property type="match status" value="1"/>
</dbReference>
<evidence type="ECO:0000256" key="11">
    <source>
        <dbReference type="ARBA" id="ARBA00023170"/>
    </source>
</evidence>
<evidence type="ECO:0000256" key="6">
    <source>
        <dbReference type="ARBA" id="ARBA00022989"/>
    </source>
</evidence>
<keyword evidence="4" id="KW-1003">Cell membrane</keyword>
<evidence type="ECO:0000256" key="7">
    <source>
        <dbReference type="ARBA" id="ARBA00023040"/>
    </source>
</evidence>
<evidence type="ECO:0000256" key="16">
    <source>
        <dbReference type="ARBA" id="ARBA00031093"/>
    </source>
</evidence>
<keyword evidence="7 17" id="KW-0297">G-protein coupled receptor</keyword>
<dbReference type="PRINTS" id="PR00237">
    <property type="entry name" value="GPCRRHODOPSN"/>
</dbReference>
<keyword evidence="13 17" id="KW-0807">Transducer</keyword>
<dbReference type="GO" id="GO:0015054">
    <property type="term" value="F:gastrin receptor activity"/>
    <property type="evidence" value="ECO:0007669"/>
    <property type="project" value="InterPro"/>
</dbReference>
<keyword evidence="10" id="KW-1015">Disulfide bond</keyword>
<keyword evidence="8" id="KW-0472">Membrane</keyword>
<dbReference type="PROSITE" id="PS00237">
    <property type="entry name" value="G_PROTEIN_RECEP_F1_1"/>
    <property type="match status" value="1"/>
</dbReference>
<proteinExistence type="inferred from homology"/>
<evidence type="ECO:0000256" key="8">
    <source>
        <dbReference type="ARBA" id="ARBA00023136"/>
    </source>
</evidence>
<evidence type="ECO:0000256" key="13">
    <source>
        <dbReference type="ARBA" id="ARBA00023224"/>
    </source>
</evidence>
<evidence type="ECO:0000256" key="9">
    <source>
        <dbReference type="ARBA" id="ARBA00023139"/>
    </source>
</evidence>
<dbReference type="InterPro" id="IPR000276">
    <property type="entry name" value="GPCR_Rhodpsn"/>
</dbReference>
<keyword evidence="11 17" id="KW-0675">Receptor</keyword>
<dbReference type="RefSeq" id="XP_045033810.1">
    <property type="nucleotide sequence ID" value="XM_045177875.1"/>
</dbReference>
<dbReference type="SUPFAM" id="SSF81321">
    <property type="entry name" value="Family A G protein-coupled receptor-like"/>
    <property type="match status" value="1"/>
</dbReference>
<dbReference type="PRINTS" id="PR00527">
    <property type="entry name" value="GASTRINR"/>
</dbReference>
<evidence type="ECO:0000256" key="3">
    <source>
        <dbReference type="ARBA" id="ARBA00019090"/>
    </source>
</evidence>
<evidence type="ECO:0000256" key="14">
    <source>
        <dbReference type="ARBA" id="ARBA00023288"/>
    </source>
</evidence>
<dbReference type="EMBL" id="GDIQ01068002">
    <property type="protein sequence ID" value="JAN26735.1"/>
    <property type="molecule type" value="Transcribed_RNA"/>
</dbReference>
<sequence>MLLLDNSTTVSDGRLDEDVNRPMIDAKDYADFLQYVNSFNWSGVADVVDAIEDPFANFVGGLDGSSAIALDPASFWLNFSGHFPTVSDSSSILNASAVDTVINSSTADWIWEAGKLRIPLYSIIFLLGITGNVLVILTILQNTRMRTVTNMFLLNLAISDLLLGVFCMPFTLIGQLLRDFIFGDVFCRLISFFQAVSVSVSGWTLVAISVERFYAICHPLTSRKWQTRSHARYIILAVWLGSLAIMSPVAVLSQLKPVGNDGRRKCREVWPDDTLEKTFTVFLDVILLIIPLFLMVAMYGMIVNHLWKVDQGGGGEESEAAMSVTARNTSANRNSISQSERLTSSALTVNVNGNGSSTSRAGIYRGNKRATVSGSTAGLPATPSLRRCNPEHCLKTKRRVLKMLIVVVLEFFICWTPLYVVNTMSFFAPRALYEGLGYTGISLMQLLAQASCCCNPITYCFMSSSFRRAFVKAFGCSKVENFSRSVGTV</sequence>
<keyword evidence="5 17" id="KW-0812">Transmembrane</keyword>
<reference evidence="18" key="1">
    <citation type="submission" date="2015-10" db="EMBL/GenBank/DDBJ databases">
        <title>EvidentialGene: Evidence-directed Construction of Complete mRNA Transcriptomes without Genomes.</title>
        <authorList>
            <person name="Gilbert D.G."/>
        </authorList>
    </citation>
    <scope>NUCLEOTIDE SEQUENCE</scope>
</reference>
<dbReference type="AlphaFoldDB" id="A0A0N8DA49"/>
<evidence type="ECO:0000256" key="10">
    <source>
        <dbReference type="ARBA" id="ARBA00023157"/>
    </source>
</evidence>
<dbReference type="InterPro" id="IPR009126">
    <property type="entry name" value="Cholcskin_rcpt"/>
</dbReference>
<dbReference type="Gene3D" id="1.20.1070.10">
    <property type="entry name" value="Rhodopsin 7-helix transmembrane proteins"/>
    <property type="match status" value="1"/>
</dbReference>
<comment type="subcellular location">
    <subcellularLocation>
        <location evidence="1">Cell membrane</location>
        <topology evidence="1">Multi-pass membrane protein</topology>
    </subcellularLocation>
</comment>
<dbReference type="SMART" id="SM01381">
    <property type="entry name" value="7TM_GPCR_Srsx"/>
    <property type="match status" value="1"/>
</dbReference>
<dbReference type="OrthoDB" id="10037617at2759"/>
<evidence type="ECO:0000256" key="15">
    <source>
        <dbReference type="ARBA" id="ARBA00025402"/>
    </source>
</evidence>
<evidence type="ECO:0000256" key="2">
    <source>
        <dbReference type="ARBA" id="ARBA00010663"/>
    </source>
</evidence>
<dbReference type="InterPro" id="IPR017452">
    <property type="entry name" value="GPCR_Rhodpsn_7TM"/>
</dbReference>
<keyword evidence="9" id="KW-0564">Palmitate</keyword>
<keyword evidence="6" id="KW-1133">Transmembrane helix</keyword>
<organism evidence="18">
    <name type="scientific">Daphnia magna</name>
    <dbReference type="NCBI Taxonomy" id="35525"/>
    <lineage>
        <taxon>Eukaryota</taxon>
        <taxon>Metazoa</taxon>
        <taxon>Ecdysozoa</taxon>
        <taxon>Arthropoda</taxon>
        <taxon>Crustacea</taxon>
        <taxon>Branchiopoda</taxon>
        <taxon>Diplostraca</taxon>
        <taxon>Cladocera</taxon>
        <taxon>Anomopoda</taxon>
        <taxon>Daphniidae</taxon>
        <taxon>Daphnia</taxon>
    </lineage>
</organism>
<dbReference type="GeneID" id="116928295"/>
<evidence type="ECO:0000256" key="4">
    <source>
        <dbReference type="ARBA" id="ARBA00022475"/>
    </source>
</evidence>
<dbReference type="GO" id="GO:0005886">
    <property type="term" value="C:plasma membrane"/>
    <property type="evidence" value="ECO:0007669"/>
    <property type="project" value="UniProtKB-SubCell"/>
</dbReference>